<organism evidence="1 2">
    <name type="scientific">Ceratitis capitata</name>
    <name type="common">Mediterranean fruit fly</name>
    <name type="synonym">Tephritis capitata</name>
    <dbReference type="NCBI Taxonomy" id="7213"/>
    <lineage>
        <taxon>Eukaryota</taxon>
        <taxon>Metazoa</taxon>
        <taxon>Ecdysozoa</taxon>
        <taxon>Arthropoda</taxon>
        <taxon>Hexapoda</taxon>
        <taxon>Insecta</taxon>
        <taxon>Pterygota</taxon>
        <taxon>Neoptera</taxon>
        <taxon>Endopterygota</taxon>
        <taxon>Diptera</taxon>
        <taxon>Brachycera</taxon>
        <taxon>Muscomorpha</taxon>
        <taxon>Tephritoidea</taxon>
        <taxon>Tephritidae</taxon>
        <taxon>Ceratitis</taxon>
        <taxon>Ceratitis</taxon>
    </lineage>
</organism>
<evidence type="ECO:0000313" key="2">
    <source>
        <dbReference type="Proteomes" id="UP000606786"/>
    </source>
</evidence>
<comment type="caution">
    <text evidence="1">The sequence shown here is derived from an EMBL/GenBank/DDBJ whole genome shotgun (WGS) entry which is preliminary data.</text>
</comment>
<reference evidence="1" key="1">
    <citation type="submission" date="2020-11" db="EMBL/GenBank/DDBJ databases">
        <authorList>
            <person name="Whitehead M."/>
        </authorList>
    </citation>
    <scope>NUCLEOTIDE SEQUENCE</scope>
    <source>
        <strain evidence="1">EGII</strain>
    </source>
</reference>
<accession>A0A811VDF9</accession>
<gene>
    <name evidence="1" type="ORF">CCAP1982_LOCUS20336</name>
</gene>
<dbReference type="OrthoDB" id="278606at2759"/>
<dbReference type="EMBL" id="CAJHJT010000056">
    <property type="protein sequence ID" value="CAD7012239.1"/>
    <property type="molecule type" value="Genomic_DNA"/>
</dbReference>
<dbReference type="Proteomes" id="UP000606786">
    <property type="component" value="Unassembled WGS sequence"/>
</dbReference>
<keyword evidence="2" id="KW-1185">Reference proteome</keyword>
<proteinExistence type="predicted"/>
<evidence type="ECO:0000313" key="1">
    <source>
        <dbReference type="EMBL" id="CAD7012239.1"/>
    </source>
</evidence>
<sequence>MRKKGHKRINPNNRDYDRFFFPTIALKLKTLKQPTANKQSYVKSRQQKVLEAGSAREVHSPELATSHKKTSNVALQCAMKVMKAILIGLTGMKTSKKVMKL</sequence>
<name>A0A811VDF9_CERCA</name>
<dbReference type="AlphaFoldDB" id="A0A811VDF9"/>
<protein>
    <submittedName>
        <fullName evidence="1">(Mediterranean fruit fly) hypothetical protein</fullName>
    </submittedName>
</protein>